<feature type="region of interest" description="Disordered" evidence="1">
    <location>
        <begin position="1"/>
        <end position="27"/>
    </location>
</feature>
<evidence type="ECO:0000256" key="1">
    <source>
        <dbReference type="SAM" id="MobiDB-lite"/>
    </source>
</evidence>
<dbReference type="RefSeq" id="XP_033668252.1">
    <property type="nucleotide sequence ID" value="XM_033812537.1"/>
</dbReference>
<evidence type="ECO:0000313" key="3">
    <source>
        <dbReference type="Proteomes" id="UP000799537"/>
    </source>
</evidence>
<dbReference type="EMBL" id="ML993593">
    <property type="protein sequence ID" value="KAF2167363.1"/>
    <property type="molecule type" value="Genomic_DNA"/>
</dbReference>
<name>A0A6A6CL65_ZASCE</name>
<protein>
    <submittedName>
        <fullName evidence="2">Uncharacterized protein</fullName>
    </submittedName>
</protein>
<organism evidence="2 3">
    <name type="scientific">Zasmidium cellare ATCC 36951</name>
    <dbReference type="NCBI Taxonomy" id="1080233"/>
    <lineage>
        <taxon>Eukaryota</taxon>
        <taxon>Fungi</taxon>
        <taxon>Dikarya</taxon>
        <taxon>Ascomycota</taxon>
        <taxon>Pezizomycotina</taxon>
        <taxon>Dothideomycetes</taxon>
        <taxon>Dothideomycetidae</taxon>
        <taxon>Mycosphaerellales</taxon>
        <taxon>Mycosphaerellaceae</taxon>
        <taxon>Zasmidium</taxon>
    </lineage>
</organism>
<dbReference type="GeneID" id="54565809"/>
<dbReference type="AlphaFoldDB" id="A0A6A6CL65"/>
<proteinExistence type="predicted"/>
<gene>
    <name evidence="2" type="ORF">M409DRAFT_53969</name>
</gene>
<sequence>MSDQQQHLEGIPPTLPSADELSVVSRDGPPTVPANCKVLADEITSTPATTNDTVPANEDAEVTTISSTFQDLGAMALNLLGYAEPRAIRDQVLQTPELCAAVLDHLWDYDLCNAAVAGGPFLDTIRAFPHLRKEMLLDYDPDVSLISSTHFTFNPFFFWHSVFCGHKRRSGCGCDMWESMPRFADDKGGEPLPKMEIDLTHHTATEGAEPIELRFLEAESLTTTLNSGSLLLAMRLGSPAKHVKIVIQNPETMTWVKEWQAPPSPIEWHMAEITIDITNLRMYSLIRIAKNLLECANTIDAKTFTGEATIIDEETGTVEDAGWKTFFNASHLKAVVGDDGPKYCWFWKGDAADRWVGATYAEAREFMASTFPAIIMP</sequence>
<evidence type="ECO:0000313" key="2">
    <source>
        <dbReference type="EMBL" id="KAF2167363.1"/>
    </source>
</evidence>
<keyword evidence="3" id="KW-1185">Reference proteome</keyword>
<reference evidence="2" key="1">
    <citation type="journal article" date="2020" name="Stud. Mycol.">
        <title>101 Dothideomycetes genomes: a test case for predicting lifestyles and emergence of pathogens.</title>
        <authorList>
            <person name="Haridas S."/>
            <person name="Albert R."/>
            <person name="Binder M."/>
            <person name="Bloem J."/>
            <person name="Labutti K."/>
            <person name="Salamov A."/>
            <person name="Andreopoulos B."/>
            <person name="Baker S."/>
            <person name="Barry K."/>
            <person name="Bills G."/>
            <person name="Bluhm B."/>
            <person name="Cannon C."/>
            <person name="Castanera R."/>
            <person name="Culley D."/>
            <person name="Daum C."/>
            <person name="Ezra D."/>
            <person name="Gonzalez J."/>
            <person name="Henrissat B."/>
            <person name="Kuo A."/>
            <person name="Liang C."/>
            <person name="Lipzen A."/>
            <person name="Lutzoni F."/>
            <person name="Magnuson J."/>
            <person name="Mondo S."/>
            <person name="Nolan M."/>
            <person name="Ohm R."/>
            <person name="Pangilinan J."/>
            <person name="Park H.-J."/>
            <person name="Ramirez L."/>
            <person name="Alfaro M."/>
            <person name="Sun H."/>
            <person name="Tritt A."/>
            <person name="Yoshinaga Y."/>
            <person name="Zwiers L.-H."/>
            <person name="Turgeon B."/>
            <person name="Goodwin S."/>
            <person name="Spatafora J."/>
            <person name="Crous P."/>
            <person name="Grigoriev I."/>
        </authorList>
    </citation>
    <scope>NUCLEOTIDE SEQUENCE</scope>
    <source>
        <strain evidence="2">ATCC 36951</strain>
    </source>
</reference>
<accession>A0A6A6CL65</accession>
<dbReference type="Proteomes" id="UP000799537">
    <property type="component" value="Unassembled WGS sequence"/>
</dbReference>